<dbReference type="Pfam" id="PF10025">
    <property type="entry name" value="DUF2267"/>
    <property type="match status" value="1"/>
</dbReference>
<reference evidence="2" key="1">
    <citation type="journal article" date="2019" name="Int. J. Syst. Evol. Microbiol.">
        <title>The Global Catalogue of Microorganisms (GCM) 10K type strain sequencing project: providing services to taxonomists for standard genome sequencing and annotation.</title>
        <authorList>
            <consortium name="The Broad Institute Genomics Platform"/>
            <consortium name="The Broad Institute Genome Sequencing Center for Infectious Disease"/>
            <person name="Wu L."/>
            <person name="Ma J."/>
        </authorList>
    </citation>
    <scope>NUCLEOTIDE SEQUENCE [LARGE SCALE GENOMIC DNA]</scope>
    <source>
        <strain evidence="2">CGMCC 4.7643</strain>
    </source>
</reference>
<sequence>MNHQHDPLAHAVHSAHEWLAAIADRLGTGDRHHTYRVLRAWLHLLRDRLTADAAAHFAAQLPELLRGVYFEGWAPSRVPIRYTTTEFVGEFAHEAGIAVDDAGPAARAVSEALRELFSPEQLDHSLAQLPKSLRAVLLPGEPPAQVVAEEHVHTRLRDLKQEIDLLADAISSLARGLEQTPFDEPGGHHCADAARSVHRILLARATP</sequence>
<evidence type="ECO:0000313" key="2">
    <source>
        <dbReference type="Proteomes" id="UP001597419"/>
    </source>
</evidence>
<proteinExistence type="predicted"/>
<dbReference type="InterPro" id="IPR018727">
    <property type="entry name" value="DUF2267"/>
</dbReference>
<keyword evidence="2" id="KW-1185">Reference proteome</keyword>
<gene>
    <name evidence="1" type="ORF">ACFSYJ_32695</name>
</gene>
<dbReference type="Gene3D" id="1.10.490.110">
    <property type="entry name" value="Uncharacterized conserved protein DUF2267"/>
    <property type="match status" value="1"/>
</dbReference>
<organism evidence="1 2">
    <name type="scientific">Amycolatopsis samaneae</name>
    <dbReference type="NCBI Taxonomy" id="664691"/>
    <lineage>
        <taxon>Bacteria</taxon>
        <taxon>Bacillati</taxon>
        <taxon>Actinomycetota</taxon>
        <taxon>Actinomycetes</taxon>
        <taxon>Pseudonocardiales</taxon>
        <taxon>Pseudonocardiaceae</taxon>
        <taxon>Amycolatopsis</taxon>
    </lineage>
</organism>
<name>A0ABW5GRA6_9PSEU</name>
<comment type="caution">
    <text evidence="1">The sequence shown here is derived from an EMBL/GenBank/DDBJ whole genome shotgun (WGS) entry which is preliminary data.</text>
</comment>
<protein>
    <submittedName>
        <fullName evidence="1">DUF2267 domain-containing protein</fullName>
    </submittedName>
</protein>
<dbReference type="RefSeq" id="WP_345400111.1">
    <property type="nucleotide sequence ID" value="NZ_BAABHG010000011.1"/>
</dbReference>
<dbReference type="Proteomes" id="UP001597419">
    <property type="component" value="Unassembled WGS sequence"/>
</dbReference>
<accession>A0ABW5GRA6</accession>
<dbReference type="EMBL" id="JBHUKU010000021">
    <property type="protein sequence ID" value="MFD2463410.1"/>
    <property type="molecule type" value="Genomic_DNA"/>
</dbReference>
<evidence type="ECO:0000313" key="1">
    <source>
        <dbReference type="EMBL" id="MFD2463410.1"/>
    </source>
</evidence>
<dbReference type="InterPro" id="IPR038282">
    <property type="entry name" value="DUF2267_sf"/>
</dbReference>